<dbReference type="EMBL" id="CP062941">
    <property type="protein sequence ID" value="QOL50946.1"/>
    <property type="molecule type" value="Genomic_DNA"/>
</dbReference>
<accession>A0A7L9UA28</accession>
<dbReference type="InterPro" id="IPR050879">
    <property type="entry name" value="Acyltransferase_3"/>
</dbReference>
<dbReference type="GO" id="GO:0016747">
    <property type="term" value="F:acyltransferase activity, transferring groups other than amino-acyl groups"/>
    <property type="evidence" value="ECO:0007669"/>
    <property type="project" value="InterPro"/>
</dbReference>
<keyword evidence="3" id="KW-0808">Transferase</keyword>
<evidence type="ECO:0000313" key="4">
    <source>
        <dbReference type="Proteomes" id="UP000593875"/>
    </source>
</evidence>
<dbReference type="InterPro" id="IPR002656">
    <property type="entry name" value="Acyl_transf_3_dom"/>
</dbReference>
<dbReference type="Pfam" id="PF01757">
    <property type="entry name" value="Acyl_transf_3"/>
    <property type="match status" value="1"/>
</dbReference>
<dbReference type="KEGG" id="mlir:LPB04_06575"/>
<reference evidence="3 4" key="1">
    <citation type="submission" date="2020-10" db="EMBL/GenBank/DDBJ databases">
        <title>Genome sequencing of Massilia sp. LPB0304.</title>
        <authorList>
            <person name="Kim J."/>
        </authorList>
    </citation>
    <scope>NUCLEOTIDE SEQUENCE [LARGE SCALE GENOMIC DNA]</scope>
    <source>
        <strain evidence="3 4">LPB0304</strain>
    </source>
</reference>
<dbReference type="RefSeq" id="WP_193687930.1">
    <property type="nucleotide sequence ID" value="NZ_CP062941.1"/>
</dbReference>
<feature type="domain" description="Acyltransferase 3" evidence="2">
    <location>
        <begin position="6"/>
        <end position="298"/>
    </location>
</feature>
<protein>
    <submittedName>
        <fullName evidence="3">Acyltransferase</fullName>
    </submittedName>
</protein>
<dbReference type="PANTHER" id="PTHR23028">
    <property type="entry name" value="ACETYLTRANSFERASE"/>
    <property type="match status" value="1"/>
</dbReference>
<dbReference type="GO" id="GO:0016020">
    <property type="term" value="C:membrane"/>
    <property type="evidence" value="ECO:0007669"/>
    <property type="project" value="TreeGrafter"/>
</dbReference>
<sequence length="336" mass="37113">MKQHIPYLDGWRGCAIAFLLIGHFFPYSGINFGTVGVALFFVLSGLLMAQVLFVQRTDFGSFYRRRISRVVPSVVVYLAAITAVFALTGNQVSSSELLSAATFTNNYFVATRWTMPFGHIWSLSVEEHSYVLLSLAAFWCRARGGRGLHAIAVIVSAMLLAIAVYSLVPGAQAPNFYLRTEVASFGIFCSGFLALLVTQGRYALARAWIAPAALAAGIAAHWWSVPIELRVVLGAGGLAVALNAMAYAPRWLLAIFEFSWLRTLGRYSFSIYLWQQPFYQLTYRSGLPPVLGLLLSLIAGWAAFHLIENPARLYLNKRWGAKSPAPGFAEHTEVFR</sequence>
<evidence type="ECO:0000256" key="1">
    <source>
        <dbReference type="SAM" id="Phobius"/>
    </source>
</evidence>
<dbReference type="Proteomes" id="UP000593875">
    <property type="component" value="Chromosome"/>
</dbReference>
<keyword evidence="1" id="KW-1133">Transmembrane helix</keyword>
<name>A0A7L9UA28_9BURK</name>
<feature type="transmembrane region" description="Helical" evidence="1">
    <location>
        <begin position="66"/>
        <end position="87"/>
    </location>
</feature>
<feature type="transmembrane region" description="Helical" evidence="1">
    <location>
        <begin position="229"/>
        <end position="248"/>
    </location>
</feature>
<gene>
    <name evidence="3" type="ORF">LPB04_06575</name>
</gene>
<organism evidence="3 4">
    <name type="scientific">Massilia litorea</name>
    <dbReference type="NCBI Taxonomy" id="2769491"/>
    <lineage>
        <taxon>Bacteria</taxon>
        <taxon>Pseudomonadati</taxon>
        <taxon>Pseudomonadota</taxon>
        <taxon>Betaproteobacteria</taxon>
        <taxon>Burkholderiales</taxon>
        <taxon>Oxalobacteraceae</taxon>
        <taxon>Telluria group</taxon>
        <taxon>Massilia</taxon>
    </lineage>
</organism>
<keyword evidence="4" id="KW-1185">Reference proteome</keyword>
<keyword evidence="1" id="KW-0472">Membrane</keyword>
<feature type="transmembrane region" description="Helical" evidence="1">
    <location>
        <begin position="180"/>
        <end position="197"/>
    </location>
</feature>
<keyword evidence="1" id="KW-0812">Transmembrane</keyword>
<feature type="transmembrane region" description="Helical" evidence="1">
    <location>
        <begin position="286"/>
        <end position="307"/>
    </location>
</feature>
<feature type="transmembrane region" description="Helical" evidence="1">
    <location>
        <begin position="32"/>
        <end position="54"/>
    </location>
</feature>
<proteinExistence type="predicted"/>
<dbReference type="AlphaFoldDB" id="A0A7L9UA28"/>
<evidence type="ECO:0000259" key="2">
    <source>
        <dbReference type="Pfam" id="PF01757"/>
    </source>
</evidence>
<feature type="transmembrane region" description="Helical" evidence="1">
    <location>
        <begin position="147"/>
        <end position="168"/>
    </location>
</feature>
<dbReference type="PANTHER" id="PTHR23028:SF53">
    <property type="entry name" value="ACYL_TRANSF_3 DOMAIN-CONTAINING PROTEIN"/>
    <property type="match status" value="1"/>
</dbReference>
<feature type="transmembrane region" description="Helical" evidence="1">
    <location>
        <begin position="204"/>
        <end position="223"/>
    </location>
</feature>
<keyword evidence="3" id="KW-0012">Acyltransferase</keyword>
<dbReference type="GO" id="GO:0000271">
    <property type="term" value="P:polysaccharide biosynthetic process"/>
    <property type="evidence" value="ECO:0007669"/>
    <property type="project" value="TreeGrafter"/>
</dbReference>
<evidence type="ECO:0000313" key="3">
    <source>
        <dbReference type="EMBL" id="QOL50946.1"/>
    </source>
</evidence>